<evidence type="ECO:0000256" key="4">
    <source>
        <dbReference type="ARBA" id="ARBA00023274"/>
    </source>
</evidence>
<dbReference type="InterPro" id="IPR001790">
    <property type="entry name" value="Ribosomal_uL10"/>
</dbReference>
<dbReference type="RefSeq" id="WP_116688501.1">
    <property type="nucleotide sequence ID" value="NZ_CAWNYD010000009.1"/>
</dbReference>
<sequence length="175" mass="18653">MALNLESKKAIVAEVSEVAQRSLSAVVAEYHGLSVGQMTELRVQAREQGVYLRVVRNTLAKRAVEGTSLACLQEAMTGPLVYAFADEAPGAAARLIRDFAKTNDKLVPKAIAIDGTLLGAESLNTVASLPNREEALSKLLATMQAPAAKLVRTLNEVPGKLVRTLAAIRSEKESV</sequence>
<keyword evidence="6" id="KW-0694">RNA-binding</keyword>
<dbReference type="Proteomes" id="UP000244906">
    <property type="component" value="Unassembled WGS sequence"/>
</dbReference>
<comment type="subunit">
    <text evidence="6">Part of the ribosomal stalk of the 50S ribosomal subunit. The N-terminus interacts with L11 and the large rRNA to form the base of the stalk. The C-terminus forms an elongated spine to which L12 dimers bind in a sequential fashion forming a multimeric L10(L12)X complex.</text>
</comment>
<reference evidence="7 8" key="1">
    <citation type="submission" date="2018-04" db="EMBL/GenBank/DDBJ databases">
        <title>Thalassorhabdus spongiae gen. nov., sp. nov., isolated from a marine sponge in South-West Iceland.</title>
        <authorList>
            <person name="Knobloch S."/>
            <person name="Daussin A."/>
            <person name="Johannsson R."/>
            <person name="Marteinsson V.T."/>
        </authorList>
    </citation>
    <scope>NUCLEOTIDE SEQUENCE [LARGE SCALE GENOMIC DNA]</scope>
    <source>
        <strain evidence="7 8">Hp12</strain>
    </source>
</reference>
<evidence type="ECO:0000256" key="5">
    <source>
        <dbReference type="ARBA" id="ARBA00035202"/>
    </source>
</evidence>
<evidence type="ECO:0000256" key="2">
    <source>
        <dbReference type="ARBA" id="ARBA00008889"/>
    </source>
</evidence>
<keyword evidence="8" id="KW-1185">Reference proteome</keyword>
<dbReference type="SUPFAM" id="SSF160369">
    <property type="entry name" value="Ribosomal protein L10-like"/>
    <property type="match status" value="1"/>
</dbReference>
<dbReference type="Pfam" id="PF00466">
    <property type="entry name" value="Ribosomal_L10"/>
    <property type="match status" value="1"/>
</dbReference>
<gene>
    <name evidence="6" type="primary">rplJ</name>
    <name evidence="7" type="ORF">DC094_17960</name>
</gene>
<dbReference type="HAMAP" id="MF_00362">
    <property type="entry name" value="Ribosomal_uL10"/>
    <property type="match status" value="1"/>
</dbReference>
<evidence type="ECO:0000313" key="8">
    <source>
        <dbReference type="Proteomes" id="UP000244906"/>
    </source>
</evidence>
<evidence type="ECO:0000313" key="7">
    <source>
        <dbReference type="EMBL" id="PVZ65760.1"/>
    </source>
</evidence>
<dbReference type="GO" id="GO:0015934">
    <property type="term" value="C:large ribosomal subunit"/>
    <property type="evidence" value="ECO:0007669"/>
    <property type="project" value="InterPro"/>
</dbReference>
<comment type="caution">
    <text evidence="7">The sequence shown here is derived from an EMBL/GenBank/DDBJ whole genome shotgun (WGS) entry which is preliminary data.</text>
</comment>
<dbReference type="InterPro" id="IPR043141">
    <property type="entry name" value="Ribosomal_uL10-like_sf"/>
</dbReference>
<protein>
    <recommendedName>
        <fullName evidence="5 6">Large ribosomal subunit protein uL10</fullName>
    </recommendedName>
</protein>
<evidence type="ECO:0000256" key="3">
    <source>
        <dbReference type="ARBA" id="ARBA00022980"/>
    </source>
</evidence>
<keyword evidence="4 6" id="KW-0687">Ribonucleoprotein</keyword>
<keyword evidence="3 6" id="KW-0689">Ribosomal protein</keyword>
<dbReference type="InterPro" id="IPR002363">
    <property type="entry name" value="Ribosomal_uL10_CS_bac"/>
</dbReference>
<dbReference type="PANTHER" id="PTHR11560">
    <property type="entry name" value="39S RIBOSOMAL PROTEIN L10, MITOCHONDRIAL"/>
    <property type="match status" value="1"/>
</dbReference>
<dbReference type="NCBIfam" id="NF000955">
    <property type="entry name" value="PRK00099.1-1"/>
    <property type="match status" value="1"/>
</dbReference>
<dbReference type="CDD" id="cd05797">
    <property type="entry name" value="Ribosomal_L10"/>
    <property type="match status" value="1"/>
</dbReference>
<dbReference type="GO" id="GO:0070180">
    <property type="term" value="F:large ribosomal subunit rRNA binding"/>
    <property type="evidence" value="ECO:0007669"/>
    <property type="project" value="UniProtKB-UniRule"/>
</dbReference>
<dbReference type="Gene3D" id="6.10.250.290">
    <property type="match status" value="1"/>
</dbReference>
<dbReference type="InterPro" id="IPR022973">
    <property type="entry name" value="Ribosomal_uL10_bac"/>
</dbReference>
<proteinExistence type="inferred from homology"/>
<keyword evidence="6" id="KW-0699">rRNA-binding</keyword>
<evidence type="ECO:0000256" key="6">
    <source>
        <dbReference type="HAMAP-Rule" id="MF_00362"/>
    </source>
</evidence>
<dbReference type="EMBL" id="QDDL01000009">
    <property type="protein sequence ID" value="PVZ65760.1"/>
    <property type="molecule type" value="Genomic_DNA"/>
</dbReference>
<comment type="function">
    <text evidence="1 6">Forms part of the ribosomal stalk, playing a central role in the interaction of the ribosome with GTP-bound translation factors.</text>
</comment>
<accession>A0A2V1GYN0</accession>
<evidence type="ECO:0000256" key="1">
    <source>
        <dbReference type="ARBA" id="ARBA00002633"/>
    </source>
</evidence>
<dbReference type="AlphaFoldDB" id="A0A2V1GYN0"/>
<name>A0A2V1GYN0_9GAMM</name>
<dbReference type="PROSITE" id="PS01109">
    <property type="entry name" value="RIBOSOMAL_L10"/>
    <property type="match status" value="1"/>
</dbReference>
<dbReference type="OrthoDB" id="9808307at2"/>
<dbReference type="GO" id="GO:0003735">
    <property type="term" value="F:structural constituent of ribosome"/>
    <property type="evidence" value="ECO:0007669"/>
    <property type="project" value="InterPro"/>
</dbReference>
<dbReference type="InterPro" id="IPR047865">
    <property type="entry name" value="Ribosomal_uL10_bac_type"/>
</dbReference>
<dbReference type="Gene3D" id="3.30.70.1730">
    <property type="match status" value="1"/>
</dbReference>
<dbReference type="GO" id="GO:0006412">
    <property type="term" value="P:translation"/>
    <property type="evidence" value="ECO:0007669"/>
    <property type="project" value="UniProtKB-UniRule"/>
</dbReference>
<organism evidence="7 8">
    <name type="scientific">Pelagibaculum spongiae</name>
    <dbReference type="NCBI Taxonomy" id="2080658"/>
    <lineage>
        <taxon>Bacteria</taxon>
        <taxon>Pseudomonadati</taxon>
        <taxon>Pseudomonadota</taxon>
        <taxon>Gammaproteobacteria</taxon>
        <taxon>Oceanospirillales</taxon>
        <taxon>Pelagibaculum</taxon>
    </lineage>
</organism>
<comment type="similarity">
    <text evidence="2 6">Belongs to the universal ribosomal protein uL10 family.</text>
</comment>